<accession>A0A9P8GPU2</accession>
<reference evidence="2" key="2">
    <citation type="submission" date="2021-08" db="EMBL/GenBank/DDBJ databases">
        <authorList>
            <person name="Gostincar C."/>
            <person name="Sun X."/>
            <person name="Song Z."/>
            <person name="Gunde-Cimerman N."/>
        </authorList>
    </citation>
    <scope>NUCLEOTIDE SEQUENCE</scope>
    <source>
        <strain evidence="2">EXF-8016</strain>
    </source>
</reference>
<protein>
    <submittedName>
        <fullName evidence="2">Uncharacterized protein</fullName>
    </submittedName>
</protein>
<feature type="signal peptide" evidence="1">
    <location>
        <begin position="1"/>
        <end position="16"/>
    </location>
</feature>
<organism evidence="2 3">
    <name type="scientific">Aureobasidium melanogenum</name>
    <name type="common">Aureobasidium pullulans var. melanogenum</name>
    <dbReference type="NCBI Taxonomy" id="46634"/>
    <lineage>
        <taxon>Eukaryota</taxon>
        <taxon>Fungi</taxon>
        <taxon>Dikarya</taxon>
        <taxon>Ascomycota</taxon>
        <taxon>Pezizomycotina</taxon>
        <taxon>Dothideomycetes</taxon>
        <taxon>Dothideomycetidae</taxon>
        <taxon>Dothideales</taxon>
        <taxon>Saccotheciaceae</taxon>
        <taxon>Aureobasidium</taxon>
    </lineage>
</organism>
<dbReference type="Proteomes" id="UP000767238">
    <property type="component" value="Unassembled WGS sequence"/>
</dbReference>
<comment type="caution">
    <text evidence="2">The sequence shown here is derived from an EMBL/GenBank/DDBJ whole genome shotgun (WGS) entry which is preliminary data.</text>
</comment>
<feature type="non-terminal residue" evidence="2">
    <location>
        <position position="92"/>
    </location>
</feature>
<sequence>MALSLLLRVAIIGCRTVLKQRLEDDLDTIVTLRSGAVTNGRRRLLEEARRWLQSRMLCCCIATNKRIRKARDNDQLWLDYARLTVEVPLGPC</sequence>
<gene>
    <name evidence="2" type="ORF">KCV03_g366</name>
</gene>
<evidence type="ECO:0000313" key="3">
    <source>
        <dbReference type="Proteomes" id="UP000767238"/>
    </source>
</evidence>
<proteinExistence type="predicted"/>
<evidence type="ECO:0000313" key="2">
    <source>
        <dbReference type="EMBL" id="KAH0237882.1"/>
    </source>
</evidence>
<reference evidence="2" key="1">
    <citation type="journal article" date="2021" name="J Fungi (Basel)">
        <title>Virulence traits and population genomics of the black yeast Aureobasidium melanogenum.</title>
        <authorList>
            <person name="Cernosa A."/>
            <person name="Sun X."/>
            <person name="Gostincar C."/>
            <person name="Fang C."/>
            <person name="Gunde-Cimerman N."/>
            <person name="Song Z."/>
        </authorList>
    </citation>
    <scope>NUCLEOTIDE SEQUENCE</scope>
    <source>
        <strain evidence="2">EXF-8016</strain>
    </source>
</reference>
<keyword evidence="1" id="KW-0732">Signal</keyword>
<dbReference type="AlphaFoldDB" id="A0A9P8GPU2"/>
<evidence type="ECO:0000256" key="1">
    <source>
        <dbReference type="SAM" id="SignalP"/>
    </source>
</evidence>
<name>A0A9P8GPU2_AURME</name>
<feature type="chain" id="PRO_5040451543" evidence="1">
    <location>
        <begin position="17"/>
        <end position="92"/>
    </location>
</feature>
<dbReference type="EMBL" id="JAHFYH010000001">
    <property type="protein sequence ID" value="KAH0237882.1"/>
    <property type="molecule type" value="Genomic_DNA"/>
</dbReference>